<feature type="compositionally biased region" description="Basic and acidic residues" evidence="2">
    <location>
        <begin position="109"/>
        <end position="124"/>
    </location>
</feature>
<proteinExistence type="predicted"/>
<reference evidence="4 5" key="1">
    <citation type="journal article" date="2018" name="Nat. Ecol. Evol.">
        <title>Pezizomycetes genomes reveal the molecular basis of ectomycorrhizal truffle lifestyle.</title>
        <authorList>
            <person name="Murat C."/>
            <person name="Payen T."/>
            <person name="Noel B."/>
            <person name="Kuo A."/>
            <person name="Morin E."/>
            <person name="Chen J."/>
            <person name="Kohler A."/>
            <person name="Krizsan K."/>
            <person name="Balestrini R."/>
            <person name="Da Silva C."/>
            <person name="Montanini B."/>
            <person name="Hainaut M."/>
            <person name="Levati E."/>
            <person name="Barry K.W."/>
            <person name="Belfiori B."/>
            <person name="Cichocki N."/>
            <person name="Clum A."/>
            <person name="Dockter R.B."/>
            <person name="Fauchery L."/>
            <person name="Guy J."/>
            <person name="Iotti M."/>
            <person name="Le Tacon F."/>
            <person name="Lindquist E.A."/>
            <person name="Lipzen A."/>
            <person name="Malagnac F."/>
            <person name="Mello A."/>
            <person name="Molinier V."/>
            <person name="Miyauchi S."/>
            <person name="Poulain J."/>
            <person name="Riccioni C."/>
            <person name="Rubini A."/>
            <person name="Sitrit Y."/>
            <person name="Splivallo R."/>
            <person name="Traeger S."/>
            <person name="Wang M."/>
            <person name="Zifcakova L."/>
            <person name="Wipf D."/>
            <person name="Zambonelli A."/>
            <person name="Paolocci F."/>
            <person name="Nowrousian M."/>
            <person name="Ottonello S."/>
            <person name="Baldrian P."/>
            <person name="Spatafora J.W."/>
            <person name="Henrissat B."/>
            <person name="Nagy L.G."/>
            <person name="Aury J.M."/>
            <person name="Wincker P."/>
            <person name="Grigoriev I.V."/>
            <person name="Bonfante P."/>
            <person name="Martin F.M."/>
        </authorList>
    </citation>
    <scope>NUCLEOTIDE SEQUENCE [LARGE SCALE GENOMIC DNA]</scope>
    <source>
        <strain evidence="4 5">RN42</strain>
    </source>
</reference>
<feature type="transmembrane region" description="Helical" evidence="3">
    <location>
        <begin position="956"/>
        <end position="978"/>
    </location>
</feature>
<feature type="coiled-coil region" evidence="1">
    <location>
        <begin position="808"/>
        <end position="919"/>
    </location>
</feature>
<keyword evidence="1" id="KW-0175">Coiled coil</keyword>
<organism evidence="4 5">
    <name type="scientific">Ascobolus immersus RN42</name>
    <dbReference type="NCBI Taxonomy" id="1160509"/>
    <lineage>
        <taxon>Eukaryota</taxon>
        <taxon>Fungi</taxon>
        <taxon>Dikarya</taxon>
        <taxon>Ascomycota</taxon>
        <taxon>Pezizomycotina</taxon>
        <taxon>Pezizomycetes</taxon>
        <taxon>Pezizales</taxon>
        <taxon>Ascobolaceae</taxon>
        <taxon>Ascobolus</taxon>
    </lineage>
</organism>
<keyword evidence="3" id="KW-1133">Transmembrane helix</keyword>
<feature type="coiled-coil region" evidence="1">
    <location>
        <begin position="248"/>
        <end position="275"/>
    </location>
</feature>
<dbReference type="Proteomes" id="UP000275078">
    <property type="component" value="Unassembled WGS sequence"/>
</dbReference>
<dbReference type="OrthoDB" id="271872at2759"/>
<dbReference type="Gene3D" id="1.20.5.340">
    <property type="match status" value="1"/>
</dbReference>
<evidence type="ECO:0000313" key="5">
    <source>
        <dbReference type="Proteomes" id="UP000275078"/>
    </source>
</evidence>
<sequence>MSTNNTNTPVSKEVFVVEAKAPLTTEAMQAQQAEHAKGQMGFRAFIARTIEAVGKKNTNGVEKIEQQSGSGEYYDYSSGEGEESDFEMVGDDENISAVDSASEGSLESTETRDTEISHDNRIKTEPTFEQHICEAVSDEQLEDSSDFGSDDDSNCDYDDGFLSKENAEKMLAIEGALAGTTLEIREKVIPIVYETIEENQFLGEEVDDLHDSVKTYSAEVVALKASALDTTERNNLLKKSATKMGQVINELGSKIDDYEQTISEKESAIKSLEDVVKAKDLAVSEQTRELELTINTLKVDKQGLATKLDGELSKGEALQLRIGELGTKISQLETKLAANSEQARDFGLTITELEHDRQSLTMQLADEAIKSAAHHTRILKLSADKAEVENQLSAQSAIRQELEGRITALQLEKAEARQEFEKSCDSIDLLVSQVASQVQEIEKLKLELAKGLTRSRKMETRICDLSQKLEWEKCNQTELANTMSDLEIERTRTGDLESELDAREYELEVEKAMREGLQTRITQLGREVAAGKSELAVEMSKRKDLEAKKFEHAAEIARGKILESRITQLGFEVACRKKELAAEMSNRKDLEARIAQLEGDVEARQFDLAAETARGKNLESRITQLGFEVVCGKEELAVEISKRKDLEAHIAQLEGEVEARHFDLVAEMAKGKNLEARITQLGFEVARGKEKLEDQARDFGFDIIELENDRQSLNAQLCESDENLHKAQEALRRSQIQHNSVEMQNKVLGDTIENLLVRVGDLTTLKEKASGELAKANTANERLLIAMKEKDGEIEHGNGQQKKLLFDLMAVKEQYNQANSNLGAAEHALGDLRKKLGEAEQKIIELESRNLGLTIDAQAGEKLCDELSGANEAQQTRISELNKALTSRTMSLDKLLVEKKTHDEKLDRLALEKADLEKKLLQQKSYLEKAMFSVLGKEKSDHEKALKQAESDGMDAAVATGLCSSIFWIIVFLLYSFFNSITFISQYTRVILVFFVSVIYLQI</sequence>
<name>A0A3N4I519_ASCIM</name>
<protein>
    <submittedName>
        <fullName evidence="4">Uncharacterized protein</fullName>
    </submittedName>
</protein>
<accession>A0A3N4I519</accession>
<feature type="compositionally biased region" description="Acidic residues" evidence="2">
    <location>
        <begin position="80"/>
        <end position="94"/>
    </location>
</feature>
<feature type="region of interest" description="Disordered" evidence="2">
    <location>
        <begin position="65"/>
        <end position="124"/>
    </location>
</feature>
<evidence type="ECO:0000256" key="1">
    <source>
        <dbReference type="SAM" id="Coils"/>
    </source>
</evidence>
<keyword evidence="3" id="KW-0472">Membrane</keyword>
<evidence type="ECO:0000256" key="2">
    <source>
        <dbReference type="SAM" id="MobiDB-lite"/>
    </source>
</evidence>
<feature type="compositionally biased region" description="Low complexity" evidence="2">
    <location>
        <begin position="68"/>
        <end position="79"/>
    </location>
</feature>
<keyword evidence="3" id="KW-0812">Transmembrane</keyword>
<dbReference type="EMBL" id="ML119702">
    <property type="protein sequence ID" value="RPA79180.1"/>
    <property type="molecule type" value="Genomic_DNA"/>
</dbReference>
<feature type="compositionally biased region" description="Polar residues" evidence="2">
    <location>
        <begin position="97"/>
        <end position="108"/>
    </location>
</feature>
<feature type="coiled-coil region" evidence="1">
    <location>
        <begin position="385"/>
        <end position="447"/>
    </location>
</feature>
<gene>
    <name evidence="4" type="ORF">BJ508DRAFT_377846</name>
</gene>
<evidence type="ECO:0000313" key="4">
    <source>
        <dbReference type="EMBL" id="RPA79180.1"/>
    </source>
</evidence>
<evidence type="ECO:0000256" key="3">
    <source>
        <dbReference type="SAM" id="Phobius"/>
    </source>
</evidence>
<keyword evidence="5" id="KW-1185">Reference proteome</keyword>
<dbReference type="AlphaFoldDB" id="A0A3N4I519"/>